<dbReference type="SUPFAM" id="SSF53098">
    <property type="entry name" value="Ribonuclease H-like"/>
    <property type="match status" value="1"/>
</dbReference>
<proteinExistence type="predicted"/>
<protein>
    <submittedName>
        <fullName evidence="1">DNA polymerase 3'-5' exonuclease region</fullName>
    </submittedName>
</protein>
<reference evidence="1" key="1">
    <citation type="submission" date="2018-06" db="EMBL/GenBank/DDBJ databases">
        <authorList>
            <person name="Zhirakovskaya E."/>
        </authorList>
    </citation>
    <scope>NUCLEOTIDE SEQUENCE [LARGE SCALE GENOMIC DNA]</scope>
</reference>
<dbReference type="InterPro" id="IPR036397">
    <property type="entry name" value="RNaseH_sf"/>
</dbReference>
<dbReference type="Gene3D" id="3.30.420.10">
    <property type="entry name" value="Ribonuclease H-like superfamily/Ribonuclease H"/>
    <property type="match status" value="1"/>
</dbReference>
<dbReference type="EMBL" id="MH540083">
    <property type="protein sequence ID" value="AXF42078.1"/>
    <property type="molecule type" value="Genomic_DNA"/>
</dbReference>
<keyword evidence="1" id="KW-0269">Exonuclease</keyword>
<evidence type="ECO:0000313" key="2">
    <source>
        <dbReference type="Proteomes" id="UP000255828"/>
    </source>
</evidence>
<accession>A0A345AY98</accession>
<keyword evidence="1" id="KW-0378">Hydrolase</keyword>
<dbReference type="Proteomes" id="UP000255828">
    <property type="component" value="Segment"/>
</dbReference>
<sequence length="180" mass="20864">MLVFDLESDGLLDDVTRVHCLVIYDTETDEVVVYNDQGDCEPISRGVQRLEDTEVICGHNVIGYDIPVLQKIYPWFQPTALVVDTLLLSRLYHADILDVDRGPKNKSGSYNGRWKNMPSYMWGRHSLESYGYRLGEFKGSFGKDTDWKTWSQEMQDYCVQDVNVTKKLCEHFHPYLTGLR</sequence>
<organism evidence="1">
    <name type="scientific">Synechococcus T7-like phage S-TIP37</name>
    <dbReference type="NCBI Taxonomy" id="1332145"/>
    <lineage>
        <taxon>Viruses</taxon>
        <taxon>Duplodnaviria</taxon>
        <taxon>Heunggongvirae</taxon>
        <taxon>Uroviricota</taxon>
        <taxon>Caudoviricetes</taxon>
        <taxon>Autographivirales</taxon>
        <taxon>Sechaudvirinae</taxon>
        <taxon>Igirivirus</taxon>
        <taxon>Igirivirus STIP37</taxon>
    </lineage>
</organism>
<dbReference type="InterPro" id="IPR012337">
    <property type="entry name" value="RNaseH-like_sf"/>
</dbReference>
<gene>
    <name evidence="1" type="ORF">STIP37_17A</name>
</gene>
<keyword evidence="2" id="KW-1185">Reference proteome</keyword>
<name>A0A345AY98_9CAUD</name>
<keyword evidence="1" id="KW-0540">Nuclease</keyword>
<evidence type="ECO:0000313" key="1">
    <source>
        <dbReference type="EMBL" id="AXF42078.1"/>
    </source>
</evidence>
<dbReference type="GO" id="GO:0003676">
    <property type="term" value="F:nucleic acid binding"/>
    <property type="evidence" value="ECO:0007669"/>
    <property type="project" value="InterPro"/>
</dbReference>
<dbReference type="GO" id="GO:0004527">
    <property type="term" value="F:exonuclease activity"/>
    <property type="evidence" value="ECO:0007669"/>
    <property type="project" value="UniProtKB-KW"/>
</dbReference>